<dbReference type="Gene3D" id="2.60.40.1820">
    <property type="match status" value="1"/>
</dbReference>
<keyword evidence="9" id="KW-1185">Reference proteome</keyword>
<evidence type="ECO:0000256" key="4">
    <source>
        <dbReference type="ARBA" id="ARBA00023136"/>
    </source>
</evidence>
<dbReference type="AlphaFoldDB" id="A0A2Z7ALN2"/>
<comment type="subcellular location">
    <subcellularLocation>
        <location evidence="1">Membrane</location>
        <topology evidence="1">Single-pass membrane protein</topology>
    </subcellularLocation>
</comment>
<evidence type="ECO:0000256" key="2">
    <source>
        <dbReference type="ARBA" id="ARBA00022692"/>
    </source>
</evidence>
<evidence type="ECO:0000313" key="9">
    <source>
        <dbReference type="Proteomes" id="UP000250235"/>
    </source>
</evidence>
<organism evidence="8 9">
    <name type="scientific">Dorcoceras hygrometricum</name>
    <dbReference type="NCBI Taxonomy" id="472368"/>
    <lineage>
        <taxon>Eukaryota</taxon>
        <taxon>Viridiplantae</taxon>
        <taxon>Streptophyta</taxon>
        <taxon>Embryophyta</taxon>
        <taxon>Tracheophyta</taxon>
        <taxon>Spermatophyta</taxon>
        <taxon>Magnoliopsida</taxon>
        <taxon>eudicotyledons</taxon>
        <taxon>Gunneridae</taxon>
        <taxon>Pentapetalae</taxon>
        <taxon>asterids</taxon>
        <taxon>lamiids</taxon>
        <taxon>Lamiales</taxon>
        <taxon>Gesneriaceae</taxon>
        <taxon>Didymocarpoideae</taxon>
        <taxon>Trichosporeae</taxon>
        <taxon>Loxocarpinae</taxon>
        <taxon>Dorcoceras</taxon>
    </lineage>
</organism>
<reference evidence="8 9" key="1">
    <citation type="journal article" date="2015" name="Proc. Natl. Acad. Sci. U.S.A.">
        <title>The resurrection genome of Boea hygrometrica: A blueprint for survival of dehydration.</title>
        <authorList>
            <person name="Xiao L."/>
            <person name="Yang G."/>
            <person name="Zhang L."/>
            <person name="Yang X."/>
            <person name="Zhao S."/>
            <person name="Ji Z."/>
            <person name="Zhou Q."/>
            <person name="Hu M."/>
            <person name="Wang Y."/>
            <person name="Chen M."/>
            <person name="Xu Y."/>
            <person name="Jin H."/>
            <person name="Xiao X."/>
            <person name="Hu G."/>
            <person name="Bao F."/>
            <person name="Hu Y."/>
            <person name="Wan P."/>
            <person name="Li L."/>
            <person name="Deng X."/>
            <person name="Kuang T."/>
            <person name="Xiang C."/>
            <person name="Zhu J.K."/>
            <person name="Oliver M.J."/>
            <person name="He Y."/>
        </authorList>
    </citation>
    <scope>NUCLEOTIDE SEQUENCE [LARGE SCALE GENOMIC DNA]</scope>
    <source>
        <strain evidence="9">cv. XS01</strain>
    </source>
</reference>
<evidence type="ECO:0000256" key="3">
    <source>
        <dbReference type="ARBA" id="ARBA00022989"/>
    </source>
</evidence>
<accession>A0A2Z7ALN2</accession>
<evidence type="ECO:0000256" key="5">
    <source>
        <dbReference type="SAM" id="MobiDB-lite"/>
    </source>
</evidence>
<dbReference type="GO" id="GO:0098542">
    <property type="term" value="P:defense response to other organism"/>
    <property type="evidence" value="ECO:0007669"/>
    <property type="project" value="InterPro"/>
</dbReference>
<feature type="region of interest" description="Disordered" evidence="5">
    <location>
        <begin position="1"/>
        <end position="21"/>
    </location>
</feature>
<dbReference type="EMBL" id="KV014110">
    <property type="protein sequence ID" value="KZV22734.1"/>
    <property type="molecule type" value="Genomic_DNA"/>
</dbReference>
<dbReference type="Proteomes" id="UP000250235">
    <property type="component" value="Unassembled WGS sequence"/>
</dbReference>
<dbReference type="PANTHER" id="PTHR31234">
    <property type="entry name" value="LATE EMBRYOGENESIS ABUNDANT (LEA) HYDROXYPROLINE-RICH GLYCOPROTEIN FAMILY"/>
    <property type="match status" value="1"/>
</dbReference>
<sequence length="192" mass="21060">MTTTRPVTSRQHHPSTNTTNSSSFRGCCCYLFLLLSSLTLLIVAVILLVFLAVKPRKPQFDLQQVGFQYMGISPVITTQSNTAAAVSLIIHMVFVATNNNKVGIKYDEFRFTVMYRGIPLGRGTVPGFYQAAHNVRLLDTSIVVDRVNLIQAKAADLLDGASVNDRVPLRVVGDVGARIQISSLTLPRVQVI</sequence>
<proteinExistence type="predicted"/>
<dbReference type="InterPro" id="IPR004864">
    <property type="entry name" value="LEA_2"/>
</dbReference>
<feature type="transmembrane region" description="Helical" evidence="6">
    <location>
        <begin position="30"/>
        <end position="53"/>
    </location>
</feature>
<feature type="domain" description="Late embryogenesis abundant protein LEA-2 subgroup" evidence="7">
    <location>
        <begin position="97"/>
        <end position="178"/>
    </location>
</feature>
<dbReference type="GO" id="GO:0005886">
    <property type="term" value="C:plasma membrane"/>
    <property type="evidence" value="ECO:0007669"/>
    <property type="project" value="TreeGrafter"/>
</dbReference>
<keyword evidence="4 6" id="KW-0472">Membrane</keyword>
<evidence type="ECO:0000313" key="8">
    <source>
        <dbReference type="EMBL" id="KZV22734.1"/>
    </source>
</evidence>
<dbReference type="PANTHER" id="PTHR31234:SF8">
    <property type="entry name" value="EXPRESSED PROTEIN"/>
    <property type="match status" value="1"/>
</dbReference>
<dbReference type="OrthoDB" id="2016264at2759"/>
<gene>
    <name evidence="8" type="ORF">F511_05366</name>
</gene>
<evidence type="ECO:0000259" key="7">
    <source>
        <dbReference type="Pfam" id="PF03168"/>
    </source>
</evidence>
<protein>
    <recommendedName>
        <fullName evidence="7">Late embryogenesis abundant protein LEA-2 subgroup domain-containing protein</fullName>
    </recommendedName>
</protein>
<keyword evidence="2 6" id="KW-0812">Transmembrane</keyword>
<name>A0A2Z7ALN2_9LAMI</name>
<evidence type="ECO:0000256" key="1">
    <source>
        <dbReference type="ARBA" id="ARBA00004167"/>
    </source>
</evidence>
<dbReference type="SUPFAM" id="SSF117070">
    <property type="entry name" value="LEA14-like"/>
    <property type="match status" value="1"/>
</dbReference>
<dbReference type="Pfam" id="PF03168">
    <property type="entry name" value="LEA_2"/>
    <property type="match status" value="1"/>
</dbReference>
<evidence type="ECO:0000256" key="6">
    <source>
        <dbReference type="SAM" id="Phobius"/>
    </source>
</evidence>
<dbReference type="InterPro" id="IPR044839">
    <property type="entry name" value="NDR1-like"/>
</dbReference>
<keyword evidence="3 6" id="KW-1133">Transmembrane helix</keyword>